<feature type="domain" description="Peptidase S53 activation" evidence="1">
    <location>
        <begin position="9"/>
        <end position="69"/>
    </location>
</feature>
<evidence type="ECO:0000313" key="2">
    <source>
        <dbReference type="EMBL" id="OKL58076.1"/>
    </source>
</evidence>
<proteinExistence type="predicted"/>
<keyword evidence="3" id="KW-1185">Reference proteome</keyword>
<dbReference type="AlphaFoldDB" id="A0A225ASZ5"/>
<dbReference type="GeneID" id="31006412"/>
<gene>
    <name evidence="2" type="ORF">UA08_06657</name>
</gene>
<evidence type="ECO:0000313" key="3">
    <source>
        <dbReference type="Proteomes" id="UP000214365"/>
    </source>
</evidence>
<dbReference type="RefSeq" id="XP_020118197.1">
    <property type="nucleotide sequence ID" value="XM_020268958.1"/>
</dbReference>
<protein>
    <recommendedName>
        <fullName evidence="1">Peptidase S53 activation domain-containing protein</fullName>
    </recommendedName>
</protein>
<organism evidence="2 3">
    <name type="scientific">Talaromyces atroroseus</name>
    <dbReference type="NCBI Taxonomy" id="1441469"/>
    <lineage>
        <taxon>Eukaryota</taxon>
        <taxon>Fungi</taxon>
        <taxon>Dikarya</taxon>
        <taxon>Ascomycota</taxon>
        <taxon>Pezizomycotina</taxon>
        <taxon>Eurotiomycetes</taxon>
        <taxon>Eurotiomycetidae</taxon>
        <taxon>Eurotiales</taxon>
        <taxon>Trichocomaceae</taxon>
        <taxon>Talaromyces</taxon>
        <taxon>Talaromyces sect. Trachyspermi</taxon>
    </lineage>
</organism>
<accession>A0A225ASZ5</accession>
<dbReference type="Proteomes" id="UP000214365">
    <property type="component" value="Unassembled WGS sequence"/>
</dbReference>
<dbReference type="EMBL" id="LFMY01000010">
    <property type="protein sequence ID" value="OKL58076.1"/>
    <property type="molecule type" value="Genomic_DNA"/>
</dbReference>
<evidence type="ECO:0000259" key="1">
    <source>
        <dbReference type="Pfam" id="PF09286"/>
    </source>
</evidence>
<dbReference type="OrthoDB" id="409122at2759"/>
<dbReference type="Pfam" id="PF09286">
    <property type="entry name" value="Pro-kuma_activ"/>
    <property type="match status" value="1"/>
</dbReference>
<comment type="caution">
    <text evidence="2">The sequence shown here is derived from an EMBL/GenBank/DDBJ whole genome shotgun (WGS) entry which is preliminary data.</text>
</comment>
<sequence>MVISSESITNSDNRGWLAFYATTDEAEYLLKTEFQGFEDSLTGCIMPACDEYHVPHQIKEHNDFIAPGIKLLAPIDIKAKVKRKNMRRIVNKNRSWPRNPNFPKMLEYYLSLP</sequence>
<dbReference type="STRING" id="1441469.A0A225ASZ5"/>
<dbReference type="InterPro" id="IPR015366">
    <property type="entry name" value="S53_propep"/>
</dbReference>
<name>A0A225ASZ5_TALAT</name>
<reference evidence="2 3" key="1">
    <citation type="submission" date="2015-06" db="EMBL/GenBank/DDBJ databases">
        <title>Talaromyces atroroseus IBT 11181 draft genome.</title>
        <authorList>
            <person name="Rasmussen K.B."/>
            <person name="Rasmussen S."/>
            <person name="Petersen B."/>
            <person name="Sicheritz-Ponten T."/>
            <person name="Mortensen U.H."/>
            <person name="Thrane U."/>
        </authorList>
    </citation>
    <scope>NUCLEOTIDE SEQUENCE [LARGE SCALE GENOMIC DNA]</scope>
    <source>
        <strain evidence="2 3">IBT 11181</strain>
    </source>
</reference>
<dbReference type="GO" id="GO:0008236">
    <property type="term" value="F:serine-type peptidase activity"/>
    <property type="evidence" value="ECO:0007669"/>
    <property type="project" value="InterPro"/>
</dbReference>